<dbReference type="Pfam" id="PF02911">
    <property type="entry name" value="Formyl_trans_C"/>
    <property type="match status" value="1"/>
</dbReference>
<dbReference type="Gene3D" id="3.40.50.12230">
    <property type="match status" value="1"/>
</dbReference>
<dbReference type="RefSeq" id="WP_238750330.1">
    <property type="nucleotide sequence ID" value="NZ_CAKLPZ010000001.1"/>
</dbReference>
<feature type="domain" description="Formyl transferase C-terminal" evidence="7">
    <location>
        <begin position="210"/>
        <end position="306"/>
    </location>
</feature>
<comment type="caution">
    <text evidence="8">The sequence shown here is derived from an EMBL/GenBank/DDBJ whole genome shotgun (WGS) entry which is preliminary data.</text>
</comment>
<dbReference type="Pfam" id="PF00551">
    <property type="entry name" value="Formyl_trans_N"/>
    <property type="match status" value="1"/>
</dbReference>
<feature type="binding site" evidence="5">
    <location>
        <begin position="116"/>
        <end position="119"/>
    </location>
    <ligand>
        <name>(6S)-5,6,7,8-tetrahydrofolate</name>
        <dbReference type="ChEBI" id="CHEBI:57453"/>
    </ligand>
</feature>
<comment type="catalytic activity">
    <reaction evidence="5">
        <text>L-methionyl-tRNA(fMet) + (6R)-10-formyltetrahydrofolate = N-formyl-L-methionyl-tRNA(fMet) + (6S)-5,6,7,8-tetrahydrofolate + H(+)</text>
        <dbReference type="Rhea" id="RHEA:24380"/>
        <dbReference type="Rhea" id="RHEA-COMP:9952"/>
        <dbReference type="Rhea" id="RHEA-COMP:9953"/>
        <dbReference type="ChEBI" id="CHEBI:15378"/>
        <dbReference type="ChEBI" id="CHEBI:57453"/>
        <dbReference type="ChEBI" id="CHEBI:78530"/>
        <dbReference type="ChEBI" id="CHEBI:78844"/>
        <dbReference type="ChEBI" id="CHEBI:195366"/>
        <dbReference type="EC" id="2.1.2.9"/>
    </reaction>
</comment>
<evidence type="ECO:0000256" key="2">
    <source>
        <dbReference type="ARBA" id="ARBA00012261"/>
    </source>
</evidence>
<dbReference type="EC" id="2.1.2.9" evidence="2 5"/>
<organism evidence="8 9">
    <name type="scientific">Neolewinella maritima</name>
    <dbReference type="NCBI Taxonomy" id="1383882"/>
    <lineage>
        <taxon>Bacteria</taxon>
        <taxon>Pseudomonadati</taxon>
        <taxon>Bacteroidota</taxon>
        <taxon>Saprospiria</taxon>
        <taxon>Saprospirales</taxon>
        <taxon>Lewinellaceae</taxon>
        <taxon>Neolewinella</taxon>
    </lineage>
</organism>
<dbReference type="InterPro" id="IPR036477">
    <property type="entry name" value="Formyl_transf_N_sf"/>
</dbReference>
<protein>
    <recommendedName>
        <fullName evidence="2 5">Methionyl-tRNA formyltransferase</fullName>
        <ecNumber evidence="2 5">2.1.2.9</ecNumber>
    </recommendedName>
</protein>
<evidence type="ECO:0000259" key="6">
    <source>
        <dbReference type="Pfam" id="PF00551"/>
    </source>
</evidence>
<keyword evidence="9" id="KW-1185">Reference proteome</keyword>
<evidence type="ECO:0000259" key="7">
    <source>
        <dbReference type="Pfam" id="PF02911"/>
    </source>
</evidence>
<dbReference type="InterPro" id="IPR005794">
    <property type="entry name" value="Fmt"/>
</dbReference>
<dbReference type="SUPFAM" id="SSF53328">
    <property type="entry name" value="Formyltransferase"/>
    <property type="match status" value="1"/>
</dbReference>
<evidence type="ECO:0000256" key="4">
    <source>
        <dbReference type="ARBA" id="ARBA00022917"/>
    </source>
</evidence>
<dbReference type="PANTHER" id="PTHR11138">
    <property type="entry name" value="METHIONYL-TRNA FORMYLTRANSFERASE"/>
    <property type="match status" value="1"/>
</dbReference>
<dbReference type="InterPro" id="IPR011034">
    <property type="entry name" value="Formyl_transferase-like_C_sf"/>
</dbReference>
<name>A0ABN8F5Q4_9BACT</name>
<dbReference type="NCBIfam" id="TIGR00460">
    <property type="entry name" value="fmt"/>
    <property type="match status" value="1"/>
</dbReference>
<proteinExistence type="inferred from homology"/>
<evidence type="ECO:0000313" key="9">
    <source>
        <dbReference type="Proteomes" id="UP000837803"/>
    </source>
</evidence>
<evidence type="ECO:0000256" key="5">
    <source>
        <dbReference type="HAMAP-Rule" id="MF_00182"/>
    </source>
</evidence>
<dbReference type="InterPro" id="IPR041711">
    <property type="entry name" value="Met-tRNA-FMT_N"/>
</dbReference>
<evidence type="ECO:0000256" key="3">
    <source>
        <dbReference type="ARBA" id="ARBA00022679"/>
    </source>
</evidence>
<dbReference type="HAMAP" id="MF_00182">
    <property type="entry name" value="Formyl_trans"/>
    <property type="match status" value="1"/>
</dbReference>
<sequence>MSTTAPKPRIVFMGTPDFAVPSLRALVAADYPVVGVITATDKLGGRGGKQLLESPVKRAAVALGIPVLQPKNLKAEDFLTELADLRADLQIVVAFRMLPVAVWKMPRLGTFNLHGSLLPKYRGAAPINWAVMQGERETGATTFFIQEAIDTGDVLLQHRIPIGENDTAGDVHDRMMEEGADLVLATVRLIETDNYTLQAQDDRAATPAPKLHRDMCRIDWTKPVAEVHNFVRGLSPWPAAYTSMNNAQLKLIRCRVVLTDHQERAGTVLTDDKTYFHVACPGGYLDVQELQLAGRRRMTTQEFLRGTSVAPHTVLG</sequence>
<gene>
    <name evidence="5 8" type="primary">fmt</name>
    <name evidence="8" type="ORF">LEM8419_01428</name>
</gene>
<feature type="domain" description="Formyl transferase N-terminal" evidence="6">
    <location>
        <begin position="9"/>
        <end position="183"/>
    </location>
</feature>
<dbReference type="CDD" id="cd08704">
    <property type="entry name" value="Met_tRNA_FMT_C"/>
    <property type="match status" value="1"/>
</dbReference>
<dbReference type="Proteomes" id="UP000837803">
    <property type="component" value="Unassembled WGS sequence"/>
</dbReference>
<evidence type="ECO:0000313" key="8">
    <source>
        <dbReference type="EMBL" id="CAH1000277.1"/>
    </source>
</evidence>
<comment type="similarity">
    <text evidence="1 5">Belongs to the Fmt family.</text>
</comment>
<reference evidence="8" key="1">
    <citation type="submission" date="2021-12" db="EMBL/GenBank/DDBJ databases">
        <authorList>
            <person name="Rodrigo-Torres L."/>
            <person name="Arahal R. D."/>
            <person name="Lucena T."/>
        </authorList>
    </citation>
    <scope>NUCLEOTIDE SEQUENCE</scope>
    <source>
        <strain evidence="8">CECT 8419</strain>
    </source>
</reference>
<dbReference type="InterPro" id="IPR044135">
    <property type="entry name" value="Met-tRNA-FMT_C"/>
</dbReference>
<evidence type="ECO:0000256" key="1">
    <source>
        <dbReference type="ARBA" id="ARBA00010699"/>
    </source>
</evidence>
<dbReference type="PANTHER" id="PTHR11138:SF5">
    <property type="entry name" value="METHIONYL-TRNA FORMYLTRANSFERASE, MITOCHONDRIAL"/>
    <property type="match status" value="1"/>
</dbReference>
<accession>A0ABN8F5Q4</accession>
<dbReference type="InterPro" id="IPR005793">
    <property type="entry name" value="Formyl_trans_C"/>
</dbReference>
<dbReference type="CDD" id="cd08646">
    <property type="entry name" value="FMT_core_Met-tRNA-FMT_N"/>
    <property type="match status" value="1"/>
</dbReference>
<dbReference type="EMBL" id="CAKLPZ010000001">
    <property type="protein sequence ID" value="CAH1000277.1"/>
    <property type="molecule type" value="Genomic_DNA"/>
</dbReference>
<keyword evidence="4 5" id="KW-0648">Protein biosynthesis</keyword>
<dbReference type="SUPFAM" id="SSF50486">
    <property type="entry name" value="FMT C-terminal domain-like"/>
    <property type="match status" value="1"/>
</dbReference>
<comment type="function">
    <text evidence="5">Attaches a formyl group to the free amino group of methionyl-tRNA(fMet). The formyl group appears to play a dual role in the initiator identity of N-formylmethionyl-tRNA by promoting its recognition by IF2 and preventing the misappropriation of this tRNA by the elongation apparatus.</text>
</comment>
<keyword evidence="3 5" id="KW-0808">Transferase</keyword>
<dbReference type="InterPro" id="IPR002376">
    <property type="entry name" value="Formyl_transf_N"/>
</dbReference>
<dbReference type="GO" id="GO:0004479">
    <property type="term" value="F:methionyl-tRNA formyltransferase activity"/>
    <property type="evidence" value="ECO:0007669"/>
    <property type="project" value="UniProtKB-EC"/>
</dbReference>